<name>A0A8H7PME3_9FUNG</name>
<keyword evidence="2" id="KW-0732">Signal</keyword>
<protein>
    <submittedName>
        <fullName evidence="3">Uncharacterized protein</fullName>
    </submittedName>
</protein>
<evidence type="ECO:0000256" key="2">
    <source>
        <dbReference type="SAM" id="SignalP"/>
    </source>
</evidence>
<dbReference type="Proteomes" id="UP000612746">
    <property type="component" value="Unassembled WGS sequence"/>
</dbReference>
<dbReference type="AlphaFoldDB" id="A0A8H7PME3"/>
<feature type="signal peptide" evidence="2">
    <location>
        <begin position="1"/>
        <end position="19"/>
    </location>
</feature>
<feature type="chain" id="PRO_5034873443" evidence="2">
    <location>
        <begin position="20"/>
        <end position="279"/>
    </location>
</feature>
<evidence type="ECO:0000313" key="3">
    <source>
        <dbReference type="EMBL" id="KAG2176658.1"/>
    </source>
</evidence>
<sequence length="279" mass="29703">MRVCLTAIAALLLAQIVLGQDVVQDEVAATSVDASAAPEGTAAAAAEEGVAAVEKSNAEFQTMADFDATPIETALELEQEFQILSWTSANPISTKSFVFELEAPAHLLLTDFKQNGDSFMVYDNGEVIGATRPAVTTEAYAETPEDAVTDASFSKAAFPLAPGAHNITIEATSPFEFGSAAVRLVANEQSLYKGEDEEKHDEKHDEKYGKKHGDHHDDDHHDHHEQHLTATAYVEVSSIVTKWVTLYAPVPSAITVPGALSTFAPVPTSSVPAPISSVV</sequence>
<accession>A0A8H7PME3</accession>
<feature type="compositionally biased region" description="Basic and acidic residues" evidence="1">
    <location>
        <begin position="214"/>
        <end position="226"/>
    </location>
</feature>
<comment type="caution">
    <text evidence="3">The sequence shown here is derived from an EMBL/GenBank/DDBJ whole genome shotgun (WGS) entry which is preliminary data.</text>
</comment>
<evidence type="ECO:0000313" key="4">
    <source>
        <dbReference type="Proteomes" id="UP000612746"/>
    </source>
</evidence>
<reference evidence="3" key="1">
    <citation type="submission" date="2020-12" db="EMBL/GenBank/DDBJ databases">
        <title>Metabolic potential, ecology and presence of endohyphal bacteria is reflected in genomic diversity of Mucoromycotina.</title>
        <authorList>
            <person name="Muszewska A."/>
            <person name="Okrasinska A."/>
            <person name="Steczkiewicz K."/>
            <person name="Drgas O."/>
            <person name="Orlowska M."/>
            <person name="Perlinska-Lenart U."/>
            <person name="Aleksandrzak-Piekarczyk T."/>
            <person name="Szatraj K."/>
            <person name="Zielenkiewicz U."/>
            <person name="Pilsyk S."/>
            <person name="Malc E."/>
            <person name="Mieczkowski P."/>
            <person name="Kruszewska J.S."/>
            <person name="Biernat P."/>
            <person name="Pawlowska J."/>
        </authorList>
    </citation>
    <scope>NUCLEOTIDE SEQUENCE</scope>
    <source>
        <strain evidence="3">WA0000051536</strain>
    </source>
</reference>
<keyword evidence="4" id="KW-1185">Reference proteome</keyword>
<proteinExistence type="predicted"/>
<organism evidence="3 4">
    <name type="scientific">Umbelopsis vinacea</name>
    <dbReference type="NCBI Taxonomy" id="44442"/>
    <lineage>
        <taxon>Eukaryota</taxon>
        <taxon>Fungi</taxon>
        <taxon>Fungi incertae sedis</taxon>
        <taxon>Mucoromycota</taxon>
        <taxon>Mucoromycotina</taxon>
        <taxon>Umbelopsidomycetes</taxon>
        <taxon>Umbelopsidales</taxon>
        <taxon>Umbelopsidaceae</taxon>
        <taxon>Umbelopsis</taxon>
    </lineage>
</organism>
<evidence type="ECO:0000256" key="1">
    <source>
        <dbReference type="SAM" id="MobiDB-lite"/>
    </source>
</evidence>
<dbReference type="EMBL" id="JAEPRA010000013">
    <property type="protein sequence ID" value="KAG2176658.1"/>
    <property type="molecule type" value="Genomic_DNA"/>
</dbReference>
<dbReference type="OrthoDB" id="2289276at2759"/>
<feature type="region of interest" description="Disordered" evidence="1">
    <location>
        <begin position="193"/>
        <end position="226"/>
    </location>
</feature>
<feature type="compositionally biased region" description="Basic and acidic residues" evidence="1">
    <location>
        <begin position="193"/>
        <end position="208"/>
    </location>
</feature>
<gene>
    <name evidence="3" type="ORF">INT44_007322</name>
</gene>